<feature type="domain" description="HTH iclR-type" evidence="4">
    <location>
        <begin position="17"/>
        <end position="78"/>
    </location>
</feature>
<evidence type="ECO:0000256" key="1">
    <source>
        <dbReference type="ARBA" id="ARBA00023015"/>
    </source>
</evidence>
<dbReference type="InterPro" id="IPR050707">
    <property type="entry name" value="HTH_MetabolicPath_Reg"/>
</dbReference>
<evidence type="ECO:0000259" key="5">
    <source>
        <dbReference type="PROSITE" id="PS51078"/>
    </source>
</evidence>
<evidence type="ECO:0000259" key="4">
    <source>
        <dbReference type="PROSITE" id="PS51077"/>
    </source>
</evidence>
<dbReference type="AlphaFoldDB" id="A0A838ABQ4"/>
<dbReference type="InterPro" id="IPR005471">
    <property type="entry name" value="Tscrpt_reg_IclR_N"/>
</dbReference>
<dbReference type="InterPro" id="IPR029016">
    <property type="entry name" value="GAF-like_dom_sf"/>
</dbReference>
<evidence type="ECO:0000313" key="6">
    <source>
        <dbReference type="EMBL" id="MBA0126666.1"/>
    </source>
</evidence>
<keyword evidence="3" id="KW-0804">Transcription</keyword>
<name>A0A838ABQ4_9PSEU</name>
<keyword evidence="2" id="KW-0238">DNA-binding</keyword>
<dbReference type="InterPro" id="IPR036388">
    <property type="entry name" value="WH-like_DNA-bd_sf"/>
</dbReference>
<reference evidence="6 7" key="1">
    <citation type="submission" date="2020-07" db="EMBL/GenBank/DDBJ databases">
        <title>Genome of Haloechinothrix sp.</title>
        <authorList>
            <person name="Tang S.-K."/>
            <person name="Yang L."/>
            <person name="Zhu W.-Y."/>
        </authorList>
    </citation>
    <scope>NUCLEOTIDE SEQUENCE [LARGE SCALE GENOMIC DNA]</scope>
    <source>
        <strain evidence="6 7">YIM 98757</strain>
    </source>
</reference>
<protein>
    <submittedName>
        <fullName evidence="6">IclR family transcriptional regulator</fullName>
    </submittedName>
</protein>
<dbReference type="EMBL" id="JACCKD010000004">
    <property type="protein sequence ID" value="MBA0126666.1"/>
    <property type="molecule type" value="Genomic_DNA"/>
</dbReference>
<proteinExistence type="predicted"/>
<evidence type="ECO:0000256" key="3">
    <source>
        <dbReference type="ARBA" id="ARBA00023163"/>
    </source>
</evidence>
<sequence length="249" mass="25698">MVNQLTSDVNAADAAYSRTLGNGLRVLELLRHNPAGLGVAAIASALDLHRTVVYRLLGTLRAHDLVTTAGDGRYQLGTGLVELAGTVRADLRSAAEPHLTRLAADTTATAFLTVADQDEAVGICVVEPPHAQLHVSYRLGTRHPLTVSAAGVAILAARLPVPGEREEITRARQRGYAVTAGELQPGAWGLATALPAGDGPAWASVGVVALSELDTPATAEAVRAAAEAIAGSSAARSLDTRTGYSVYCP</sequence>
<dbReference type="PANTHER" id="PTHR30136:SF24">
    <property type="entry name" value="HTH-TYPE TRANSCRIPTIONAL REPRESSOR ALLR"/>
    <property type="match status" value="1"/>
</dbReference>
<dbReference type="Pfam" id="PF09339">
    <property type="entry name" value="HTH_IclR"/>
    <property type="match status" value="1"/>
</dbReference>
<keyword evidence="7" id="KW-1185">Reference proteome</keyword>
<dbReference type="Pfam" id="PF01614">
    <property type="entry name" value="IclR_C"/>
    <property type="match status" value="1"/>
</dbReference>
<dbReference type="GO" id="GO:0003677">
    <property type="term" value="F:DNA binding"/>
    <property type="evidence" value="ECO:0007669"/>
    <property type="project" value="UniProtKB-KW"/>
</dbReference>
<gene>
    <name evidence="6" type="ORF">H0B56_14025</name>
</gene>
<dbReference type="SUPFAM" id="SSF46785">
    <property type="entry name" value="Winged helix' DNA-binding domain"/>
    <property type="match status" value="1"/>
</dbReference>
<dbReference type="GO" id="GO:0045892">
    <property type="term" value="P:negative regulation of DNA-templated transcription"/>
    <property type="evidence" value="ECO:0007669"/>
    <property type="project" value="TreeGrafter"/>
</dbReference>
<accession>A0A838ABQ4</accession>
<evidence type="ECO:0000256" key="2">
    <source>
        <dbReference type="ARBA" id="ARBA00023125"/>
    </source>
</evidence>
<feature type="domain" description="IclR-ED" evidence="5">
    <location>
        <begin position="79"/>
        <end position="244"/>
    </location>
</feature>
<dbReference type="PROSITE" id="PS51078">
    <property type="entry name" value="ICLR_ED"/>
    <property type="match status" value="1"/>
</dbReference>
<organism evidence="6 7">
    <name type="scientific">Haloechinothrix aidingensis</name>
    <dbReference type="NCBI Taxonomy" id="2752311"/>
    <lineage>
        <taxon>Bacteria</taxon>
        <taxon>Bacillati</taxon>
        <taxon>Actinomycetota</taxon>
        <taxon>Actinomycetes</taxon>
        <taxon>Pseudonocardiales</taxon>
        <taxon>Pseudonocardiaceae</taxon>
        <taxon>Haloechinothrix</taxon>
    </lineage>
</organism>
<dbReference type="SMART" id="SM00346">
    <property type="entry name" value="HTH_ICLR"/>
    <property type="match status" value="1"/>
</dbReference>
<dbReference type="GO" id="GO:0003700">
    <property type="term" value="F:DNA-binding transcription factor activity"/>
    <property type="evidence" value="ECO:0007669"/>
    <property type="project" value="TreeGrafter"/>
</dbReference>
<dbReference type="Proteomes" id="UP000582974">
    <property type="component" value="Unassembled WGS sequence"/>
</dbReference>
<dbReference type="Gene3D" id="3.30.450.40">
    <property type="match status" value="2"/>
</dbReference>
<dbReference type="InterPro" id="IPR036390">
    <property type="entry name" value="WH_DNA-bd_sf"/>
</dbReference>
<keyword evidence="1" id="KW-0805">Transcription regulation</keyword>
<dbReference type="SUPFAM" id="SSF55781">
    <property type="entry name" value="GAF domain-like"/>
    <property type="match status" value="1"/>
</dbReference>
<dbReference type="Gene3D" id="1.10.10.10">
    <property type="entry name" value="Winged helix-like DNA-binding domain superfamily/Winged helix DNA-binding domain"/>
    <property type="match status" value="1"/>
</dbReference>
<comment type="caution">
    <text evidence="6">The sequence shown here is derived from an EMBL/GenBank/DDBJ whole genome shotgun (WGS) entry which is preliminary data.</text>
</comment>
<dbReference type="InterPro" id="IPR014757">
    <property type="entry name" value="Tscrpt_reg_IclR_C"/>
</dbReference>
<dbReference type="PROSITE" id="PS51077">
    <property type="entry name" value="HTH_ICLR"/>
    <property type="match status" value="1"/>
</dbReference>
<dbReference type="PANTHER" id="PTHR30136">
    <property type="entry name" value="HELIX-TURN-HELIX TRANSCRIPTIONAL REGULATOR, ICLR FAMILY"/>
    <property type="match status" value="1"/>
</dbReference>
<evidence type="ECO:0000313" key="7">
    <source>
        <dbReference type="Proteomes" id="UP000582974"/>
    </source>
</evidence>